<dbReference type="Pfam" id="PF00144">
    <property type="entry name" value="Beta-lactamase"/>
    <property type="match status" value="1"/>
</dbReference>
<reference evidence="3" key="1">
    <citation type="journal article" date="2019" name="Int. J. Syst. Evol. Microbiol.">
        <title>The Global Catalogue of Microorganisms (GCM) 10K type strain sequencing project: providing services to taxonomists for standard genome sequencing and annotation.</title>
        <authorList>
            <consortium name="The Broad Institute Genomics Platform"/>
            <consortium name="The Broad Institute Genome Sequencing Center for Infectious Disease"/>
            <person name="Wu L."/>
            <person name="Ma J."/>
        </authorList>
    </citation>
    <scope>NUCLEOTIDE SEQUENCE [LARGE SCALE GENOMIC DNA]</scope>
    <source>
        <strain evidence="3">JCM 31037</strain>
    </source>
</reference>
<feature type="domain" description="Beta-lactamase-related" evidence="1">
    <location>
        <begin position="13"/>
        <end position="378"/>
    </location>
</feature>
<gene>
    <name evidence="2" type="ORF">ACFQ4H_18345</name>
</gene>
<dbReference type="InterPro" id="IPR012338">
    <property type="entry name" value="Beta-lactam/transpept-like"/>
</dbReference>
<evidence type="ECO:0000313" key="3">
    <source>
        <dbReference type="Proteomes" id="UP001597260"/>
    </source>
</evidence>
<protein>
    <submittedName>
        <fullName evidence="2">Serine hydrolase domain-containing protein</fullName>
        <ecNumber evidence="2">3.-.-.-</ecNumber>
    </submittedName>
</protein>
<dbReference type="InterPro" id="IPR001466">
    <property type="entry name" value="Beta-lactam-related"/>
</dbReference>
<dbReference type="RefSeq" id="WP_377572210.1">
    <property type="nucleotide sequence ID" value="NZ_JBHTMP010000027.1"/>
</dbReference>
<name>A0ABW3YH16_9ACTN</name>
<evidence type="ECO:0000259" key="1">
    <source>
        <dbReference type="Pfam" id="PF00144"/>
    </source>
</evidence>
<dbReference type="Gene3D" id="3.40.710.10">
    <property type="entry name" value="DD-peptidase/beta-lactamase superfamily"/>
    <property type="match status" value="1"/>
</dbReference>
<comment type="caution">
    <text evidence="2">The sequence shown here is derived from an EMBL/GenBank/DDBJ whole genome shotgun (WGS) entry which is preliminary data.</text>
</comment>
<accession>A0ABW3YH16</accession>
<dbReference type="InterPro" id="IPR050789">
    <property type="entry name" value="Diverse_Enzym_Activities"/>
</dbReference>
<dbReference type="PANTHER" id="PTHR43283:SF3">
    <property type="entry name" value="BETA-LACTAMASE FAMILY PROTEIN (AFU_ORTHOLOGUE AFUA_5G07500)"/>
    <property type="match status" value="1"/>
</dbReference>
<proteinExistence type="predicted"/>
<dbReference type="EC" id="3.-.-.-" evidence="2"/>
<dbReference type="EMBL" id="JBHTMP010000027">
    <property type="protein sequence ID" value="MFD1323055.1"/>
    <property type="molecule type" value="Genomic_DNA"/>
</dbReference>
<keyword evidence="3" id="KW-1185">Reference proteome</keyword>
<dbReference type="Proteomes" id="UP001597260">
    <property type="component" value="Unassembled WGS sequence"/>
</dbReference>
<evidence type="ECO:0000313" key="2">
    <source>
        <dbReference type="EMBL" id="MFD1323055.1"/>
    </source>
</evidence>
<keyword evidence="2" id="KW-0378">Hydrolase</keyword>
<dbReference type="PANTHER" id="PTHR43283">
    <property type="entry name" value="BETA-LACTAMASE-RELATED"/>
    <property type="match status" value="1"/>
</dbReference>
<dbReference type="SUPFAM" id="SSF56601">
    <property type="entry name" value="beta-lactamase/transpeptidase-like"/>
    <property type="match status" value="1"/>
</dbReference>
<dbReference type="GO" id="GO:0016787">
    <property type="term" value="F:hydrolase activity"/>
    <property type="evidence" value="ECO:0007669"/>
    <property type="project" value="UniProtKB-KW"/>
</dbReference>
<organism evidence="2 3">
    <name type="scientific">Micromonospora sonneratiae</name>
    <dbReference type="NCBI Taxonomy" id="1184706"/>
    <lineage>
        <taxon>Bacteria</taxon>
        <taxon>Bacillati</taxon>
        <taxon>Actinomycetota</taxon>
        <taxon>Actinomycetes</taxon>
        <taxon>Micromonosporales</taxon>
        <taxon>Micromonosporaceae</taxon>
        <taxon>Micromonospora</taxon>
    </lineage>
</organism>
<sequence length="395" mass="43315">MTSSTSQAGLDRLRAAMAARVAKRELPGMVLLVARGDDVWVEPIGLKSFDSDDPMRRDTIFRIASMTKPVLAAATMMLVEEGRLTLDEPVDRLLPELADRRVLRRIDGPLDDTVPAVRPITVDDLLTFRMGYGVVVEPSLDPPYPVINRAGELQLTMAEPDPRTPHDPDEWIARFATLPLMYQPGERWLYNTGSLVLGVLVARAAGQSLPDLFRSRIFEPLGMTETGFALPTEDTDRLPGYYMTNEETGKVELRGVSDPGEWAEPPTFPSGAAGLVSTVDDYLAFARLLLDKGLYQGRRLLSERSVDLMTTNHLTPEQVTGGGFVLDGYGWGLGMSVAIAPDEVSSVPGRYGWDGGYGTSWFNDPARQMIAIAMTQNSDFLFGGGLAEFRKLVCA</sequence>